<feature type="transmembrane region" description="Helical" evidence="1">
    <location>
        <begin position="192"/>
        <end position="210"/>
    </location>
</feature>
<gene>
    <name evidence="3" type="ORF">K461DRAFT_220375</name>
</gene>
<organism evidence="3 4">
    <name type="scientific">Myriangium duriaei CBS 260.36</name>
    <dbReference type="NCBI Taxonomy" id="1168546"/>
    <lineage>
        <taxon>Eukaryota</taxon>
        <taxon>Fungi</taxon>
        <taxon>Dikarya</taxon>
        <taxon>Ascomycota</taxon>
        <taxon>Pezizomycotina</taxon>
        <taxon>Dothideomycetes</taxon>
        <taxon>Dothideomycetidae</taxon>
        <taxon>Myriangiales</taxon>
        <taxon>Myriangiaceae</taxon>
        <taxon>Myriangium</taxon>
    </lineage>
</organism>
<dbReference type="EMBL" id="ML996081">
    <property type="protein sequence ID" value="KAF2157262.1"/>
    <property type="molecule type" value="Genomic_DNA"/>
</dbReference>
<dbReference type="OrthoDB" id="436519at2759"/>
<evidence type="ECO:0000259" key="2">
    <source>
        <dbReference type="PROSITE" id="PS50076"/>
    </source>
</evidence>
<accession>A0A9P4JBX5</accession>
<keyword evidence="4" id="KW-1185">Reference proteome</keyword>
<dbReference type="Pfam" id="PF00226">
    <property type="entry name" value="DnaJ"/>
    <property type="match status" value="1"/>
</dbReference>
<dbReference type="InterPro" id="IPR036869">
    <property type="entry name" value="J_dom_sf"/>
</dbReference>
<dbReference type="SUPFAM" id="SSF46565">
    <property type="entry name" value="Chaperone J-domain"/>
    <property type="match status" value="1"/>
</dbReference>
<feature type="domain" description="J" evidence="2">
    <location>
        <begin position="76"/>
        <end position="144"/>
    </location>
</feature>
<dbReference type="Gene3D" id="1.10.287.110">
    <property type="entry name" value="DnaJ domain"/>
    <property type="match status" value="1"/>
</dbReference>
<proteinExistence type="predicted"/>
<dbReference type="CDD" id="cd06257">
    <property type="entry name" value="DnaJ"/>
    <property type="match status" value="1"/>
</dbReference>
<feature type="transmembrane region" description="Helical" evidence="1">
    <location>
        <begin position="168"/>
        <end position="187"/>
    </location>
</feature>
<keyword evidence="1" id="KW-0472">Membrane</keyword>
<feature type="transmembrane region" description="Helical" evidence="1">
    <location>
        <begin position="12"/>
        <end position="30"/>
    </location>
</feature>
<protein>
    <recommendedName>
        <fullName evidence="2">J domain-containing protein</fullName>
    </recommendedName>
</protein>
<evidence type="ECO:0000313" key="4">
    <source>
        <dbReference type="Proteomes" id="UP000799439"/>
    </source>
</evidence>
<name>A0A9P4JBX5_9PEZI</name>
<feature type="transmembrane region" description="Helical" evidence="1">
    <location>
        <begin position="51"/>
        <end position="67"/>
    </location>
</feature>
<dbReference type="PRINTS" id="PR00625">
    <property type="entry name" value="JDOMAIN"/>
</dbReference>
<keyword evidence="1" id="KW-0812">Transmembrane</keyword>
<dbReference type="SMART" id="SM00271">
    <property type="entry name" value="DnaJ"/>
    <property type="match status" value="1"/>
</dbReference>
<sequence length="350" mass="39961">MSDLLSLAGWYFLPNLVTGWTQSAFYAIWIRAGEPKPQPGSRQFVNDRRRIYVLVVLAYLFYTIYEADWQVRLAGDFYQDLGAPLSADERVLNSKFRRLTVKYHPDKIAASVDRQIAEAFYIRLKLGKDVLVDPARRFAYDRFGPDILQWRSCKTIYDYVFVGVKNALMYYGVTAVTLATLSVVGYMRAASFWRFTAIAGMFVLELYTITRPEAPSFLTNFVNPFLTTFTAHPPYLQYQMLSVFRKVLLSFFVALSQVAPVFFPPAPADKEATPEQLSRLEGLTQQSEQEVMRLTALEMTPFAGNADTLRDLRVHMRHWLVDNTMRANPQVRDAMGRVLQPRGGAPVQGS</sequence>
<dbReference type="Proteomes" id="UP000799439">
    <property type="component" value="Unassembled WGS sequence"/>
</dbReference>
<comment type="caution">
    <text evidence="3">The sequence shown here is derived from an EMBL/GenBank/DDBJ whole genome shotgun (WGS) entry which is preliminary data.</text>
</comment>
<dbReference type="AlphaFoldDB" id="A0A9P4JBX5"/>
<keyword evidence="1" id="KW-1133">Transmembrane helix</keyword>
<evidence type="ECO:0000313" key="3">
    <source>
        <dbReference type="EMBL" id="KAF2157262.1"/>
    </source>
</evidence>
<evidence type="ECO:0000256" key="1">
    <source>
        <dbReference type="SAM" id="Phobius"/>
    </source>
</evidence>
<dbReference type="PROSITE" id="PS50076">
    <property type="entry name" value="DNAJ_2"/>
    <property type="match status" value="1"/>
</dbReference>
<dbReference type="InterPro" id="IPR001623">
    <property type="entry name" value="DnaJ_domain"/>
</dbReference>
<reference evidence="3" key="1">
    <citation type="journal article" date="2020" name="Stud. Mycol.">
        <title>101 Dothideomycetes genomes: a test case for predicting lifestyles and emergence of pathogens.</title>
        <authorList>
            <person name="Haridas S."/>
            <person name="Albert R."/>
            <person name="Binder M."/>
            <person name="Bloem J."/>
            <person name="Labutti K."/>
            <person name="Salamov A."/>
            <person name="Andreopoulos B."/>
            <person name="Baker S."/>
            <person name="Barry K."/>
            <person name="Bills G."/>
            <person name="Bluhm B."/>
            <person name="Cannon C."/>
            <person name="Castanera R."/>
            <person name="Culley D."/>
            <person name="Daum C."/>
            <person name="Ezra D."/>
            <person name="Gonzalez J."/>
            <person name="Henrissat B."/>
            <person name="Kuo A."/>
            <person name="Liang C."/>
            <person name="Lipzen A."/>
            <person name="Lutzoni F."/>
            <person name="Magnuson J."/>
            <person name="Mondo S."/>
            <person name="Nolan M."/>
            <person name="Ohm R."/>
            <person name="Pangilinan J."/>
            <person name="Park H.-J."/>
            <person name="Ramirez L."/>
            <person name="Alfaro M."/>
            <person name="Sun H."/>
            <person name="Tritt A."/>
            <person name="Yoshinaga Y."/>
            <person name="Zwiers L.-H."/>
            <person name="Turgeon B."/>
            <person name="Goodwin S."/>
            <person name="Spatafora J."/>
            <person name="Crous P."/>
            <person name="Grigoriev I."/>
        </authorList>
    </citation>
    <scope>NUCLEOTIDE SEQUENCE</scope>
    <source>
        <strain evidence="3">CBS 260.36</strain>
    </source>
</reference>